<reference evidence="3" key="1">
    <citation type="submission" date="2016-10" db="EMBL/GenBank/DDBJ databases">
        <authorList>
            <person name="Varghese N."/>
        </authorList>
    </citation>
    <scope>NUCLEOTIDE SEQUENCE [LARGE SCALE GENOMIC DNA]</scope>
    <source>
        <strain evidence="3">CGMCC 1.12284</strain>
    </source>
</reference>
<dbReference type="Proteomes" id="UP000183275">
    <property type="component" value="Unassembled WGS sequence"/>
</dbReference>
<proteinExistence type="predicted"/>
<dbReference type="InterPro" id="IPR029069">
    <property type="entry name" value="HotDog_dom_sf"/>
</dbReference>
<dbReference type="OrthoDB" id="167740at2157"/>
<dbReference type="InterPro" id="IPR050965">
    <property type="entry name" value="UPF0336/Enoyl-CoA_hydratase"/>
</dbReference>
<dbReference type="PANTHER" id="PTHR43437:SF3">
    <property type="entry name" value="HYDROXYACYL-THIOESTER DEHYDRATASE TYPE 2, MITOCHONDRIAL"/>
    <property type="match status" value="1"/>
</dbReference>
<dbReference type="eggNOG" id="arCOG00774">
    <property type="taxonomic scope" value="Archaea"/>
</dbReference>
<dbReference type="Gene3D" id="3.10.129.10">
    <property type="entry name" value="Hotdog Thioesterase"/>
    <property type="match status" value="1"/>
</dbReference>
<organism evidence="2 3">
    <name type="scientific">Natrinema salifodinae</name>
    <dbReference type="NCBI Taxonomy" id="1202768"/>
    <lineage>
        <taxon>Archaea</taxon>
        <taxon>Methanobacteriati</taxon>
        <taxon>Methanobacteriota</taxon>
        <taxon>Stenosarchaea group</taxon>
        <taxon>Halobacteria</taxon>
        <taxon>Halobacteriales</taxon>
        <taxon>Natrialbaceae</taxon>
        <taxon>Natrinema</taxon>
    </lineage>
</organism>
<evidence type="ECO:0000259" key="1">
    <source>
        <dbReference type="Pfam" id="PF13452"/>
    </source>
</evidence>
<dbReference type="InterPro" id="IPR039569">
    <property type="entry name" value="FAS1-like_DH_region"/>
</dbReference>
<keyword evidence="3" id="KW-1185">Reference proteome</keyword>
<dbReference type="Pfam" id="PF13452">
    <property type="entry name" value="FAS1_DH_region"/>
    <property type="match status" value="1"/>
</dbReference>
<protein>
    <submittedName>
        <fullName evidence="2">Acyl dehydratase</fullName>
    </submittedName>
</protein>
<evidence type="ECO:0000313" key="3">
    <source>
        <dbReference type="Proteomes" id="UP000183275"/>
    </source>
</evidence>
<gene>
    <name evidence="2" type="ORF">SAMN05216285_0853</name>
</gene>
<dbReference type="PANTHER" id="PTHR43437">
    <property type="entry name" value="HYDROXYACYL-THIOESTER DEHYDRATASE TYPE 2, MITOCHONDRIAL-RELATED"/>
    <property type="match status" value="1"/>
</dbReference>
<dbReference type="GO" id="GO:0006633">
    <property type="term" value="P:fatty acid biosynthetic process"/>
    <property type="evidence" value="ECO:0007669"/>
    <property type="project" value="TreeGrafter"/>
</dbReference>
<dbReference type="STRING" id="1202768.SAMN05216285_0853"/>
<sequence length="138" mass="15554">MTVSFPPEEGDEYAYERSFDREDVREFGELSGDQQPIHTEPDELGRLTVQGLLTATLPTKIGGDLNYIARSMEFEFVQPVHTGERISCTCRLDSVTERDEYYDVRSSTVCTNEANEEVLRGDIDGIIPKDAVSEPDDE</sequence>
<feature type="domain" description="FAS1-like dehydratase" evidence="1">
    <location>
        <begin position="62"/>
        <end position="118"/>
    </location>
</feature>
<dbReference type="SUPFAM" id="SSF54637">
    <property type="entry name" value="Thioesterase/thiol ester dehydrase-isomerase"/>
    <property type="match status" value="1"/>
</dbReference>
<name>A0A1I0MFP8_9EURY</name>
<dbReference type="RefSeq" id="WP_049990780.1">
    <property type="nucleotide sequence ID" value="NZ_FOIS01000001.1"/>
</dbReference>
<dbReference type="GO" id="GO:0019171">
    <property type="term" value="F:(3R)-hydroxyacyl-[acyl-carrier-protein] dehydratase activity"/>
    <property type="evidence" value="ECO:0007669"/>
    <property type="project" value="TreeGrafter"/>
</dbReference>
<dbReference type="AlphaFoldDB" id="A0A1I0MFP8"/>
<evidence type="ECO:0000313" key="2">
    <source>
        <dbReference type="EMBL" id="SEV86600.1"/>
    </source>
</evidence>
<accession>A0A1I0MFP8</accession>
<dbReference type="EMBL" id="FOIS01000001">
    <property type="protein sequence ID" value="SEV86600.1"/>
    <property type="molecule type" value="Genomic_DNA"/>
</dbReference>